<evidence type="ECO:0000313" key="13">
    <source>
        <dbReference type="EMBL" id="KZT62238.1"/>
    </source>
</evidence>
<evidence type="ECO:0000256" key="10">
    <source>
        <dbReference type="SAM" id="MobiDB-lite"/>
    </source>
</evidence>
<keyword evidence="5 11" id="KW-1133">Transmembrane helix</keyword>
<dbReference type="Proteomes" id="UP000076842">
    <property type="component" value="Unassembled WGS sequence"/>
</dbReference>
<evidence type="ECO:0000256" key="7">
    <source>
        <dbReference type="ARBA" id="ARBA00026248"/>
    </source>
</evidence>
<feature type="transmembrane region" description="Helical" evidence="11">
    <location>
        <begin position="390"/>
        <end position="410"/>
    </location>
</feature>
<dbReference type="SUPFAM" id="SSF103473">
    <property type="entry name" value="MFS general substrate transporter"/>
    <property type="match status" value="1"/>
</dbReference>
<keyword evidence="4 11" id="KW-0812">Transmembrane</keyword>
<evidence type="ECO:0000313" key="14">
    <source>
        <dbReference type="Proteomes" id="UP000076842"/>
    </source>
</evidence>
<dbReference type="InterPro" id="IPR050360">
    <property type="entry name" value="MFS_Sugar_Transporters"/>
</dbReference>
<feature type="region of interest" description="Disordered" evidence="10">
    <location>
        <begin position="1"/>
        <end position="27"/>
    </location>
</feature>
<dbReference type="NCBIfam" id="TIGR00879">
    <property type="entry name" value="SP"/>
    <property type="match status" value="1"/>
</dbReference>
<evidence type="ECO:0000256" key="5">
    <source>
        <dbReference type="ARBA" id="ARBA00022989"/>
    </source>
</evidence>
<feature type="transmembrane region" description="Helical" evidence="11">
    <location>
        <begin position="204"/>
        <end position="227"/>
    </location>
</feature>
<evidence type="ECO:0000256" key="8">
    <source>
        <dbReference type="ARBA" id="ARBA00049119"/>
    </source>
</evidence>
<feature type="domain" description="Major facilitator superfamily (MFS) profile" evidence="12">
    <location>
        <begin position="69"/>
        <end position="512"/>
    </location>
</feature>
<name>A0A165JT63_9BASI</name>
<evidence type="ECO:0000256" key="4">
    <source>
        <dbReference type="ARBA" id="ARBA00022692"/>
    </source>
</evidence>
<feature type="transmembrane region" description="Helical" evidence="11">
    <location>
        <begin position="233"/>
        <end position="256"/>
    </location>
</feature>
<dbReference type="PROSITE" id="PS50850">
    <property type="entry name" value="MFS"/>
    <property type="match status" value="1"/>
</dbReference>
<dbReference type="PANTHER" id="PTHR48022">
    <property type="entry name" value="PLASTIDIC GLUCOSE TRANSPORTER 4"/>
    <property type="match status" value="1"/>
</dbReference>
<evidence type="ECO:0000256" key="6">
    <source>
        <dbReference type="ARBA" id="ARBA00023136"/>
    </source>
</evidence>
<proteinExistence type="inferred from homology"/>
<dbReference type="InterPro" id="IPR003663">
    <property type="entry name" value="Sugar/inositol_transpt"/>
</dbReference>
<dbReference type="Pfam" id="PF00083">
    <property type="entry name" value="Sugar_tr"/>
    <property type="match status" value="1"/>
</dbReference>
<feature type="transmembrane region" description="Helical" evidence="11">
    <location>
        <begin position="146"/>
        <end position="164"/>
    </location>
</feature>
<keyword evidence="14" id="KW-1185">Reference proteome</keyword>
<comment type="catalytic activity">
    <reaction evidence="8">
        <text>myo-inositol(out) + H(+)(out) = myo-inositol(in) + H(+)(in)</text>
        <dbReference type="Rhea" id="RHEA:60364"/>
        <dbReference type="ChEBI" id="CHEBI:15378"/>
        <dbReference type="ChEBI" id="CHEBI:17268"/>
    </reaction>
</comment>
<feature type="transmembrane region" description="Helical" evidence="11">
    <location>
        <begin position="490"/>
        <end position="506"/>
    </location>
</feature>
<dbReference type="GO" id="GO:0005351">
    <property type="term" value="F:carbohydrate:proton symporter activity"/>
    <property type="evidence" value="ECO:0007669"/>
    <property type="project" value="TreeGrafter"/>
</dbReference>
<evidence type="ECO:0000256" key="9">
    <source>
        <dbReference type="RuleBase" id="RU003346"/>
    </source>
</evidence>
<dbReference type="PANTHER" id="PTHR48022:SF5">
    <property type="entry name" value="ALPHA-GLUCOSIDES PERMEASE MPH2-RELATED"/>
    <property type="match status" value="1"/>
</dbReference>
<comment type="subcellular location">
    <subcellularLocation>
        <location evidence="1">Membrane</location>
        <topology evidence="1">Multi-pass membrane protein</topology>
    </subcellularLocation>
</comment>
<keyword evidence="13" id="KW-0762">Sugar transport</keyword>
<keyword evidence="7" id="KW-0462">Maltose metabolism</keyword>
<evidence type="ECO:0000256" key="1">
    <source>
        <dbReference type="ARBA" id="ARBA00004141"/>
    </source>
</evidence>
<dbReference type="FunFam" id="1.20.1250.20:FF:000149">
    <property type="entry name" value="MFS transporter, SP family, general alpha glucoside:H+ symporter"/>
    <property type="match status" value="1"/>
</dbReference>
<comment type="similarity">
    <text evidence="2 9">Belongs to the major facilitator superfamily. Sugar transporter (TC 2.A.1.1) family.</text>
</comment>
<keyword evidence="3 9" id="KW-0813">Transport</keyword>
<reference evidence="13 14" key="1">
    <citation type="journal article" date="2016" name="Mol. Biol. Evol.">
        <title>Comparative Genomics of Early-Diverging Mushroom-Forming Fungi Provides Insights into the Origins of Lignocellulose Decay Capabilities.</title>
        <authorList>
            <person name="Nagy L.G."/>
            <person name="Riley R."/>
            <person name="Tritt A."/>
            <person name="Adam C."/>
            <person name="Daum C."/>
            <person name="Floudas D."/>
            <person name="Sun H."/>
            <person name="Yadav J.S."/>
            <person name="Pangilinan J."/>
            <person name="Larsson K.H."/>
            <person name="Matsuura K."/>
            <person name="Barry K."/>
            <person name="Labutti K."/>
            <person name="Kuo R."/>
            <person name="Ohm R.A."/>
            <person name="Bhattacharya S.S."/>
            <person name="Shirouzu T."/>
            <person name="Yoshinaga Y."/>
            <person name="Martin F.M."/>
            <person name="Grigoriev I.V."/>
            <person name="Hibbett D.S."/>
        </authorList>
    </citation>
    <scope>NUCLEOTIDE SEQUENCE [LARGE SCALE GENOMIC DNA]</scope>
    <source>
        <strain evidence="13 14">HHB12733</strain>
    </source>
</reference>
<dbReference type="GO" id="GO:0000023">
    <property type="term" value="P:maltose metabolic process"/>
    <property type="evidence" value="ECO:0007669"/>
    <property type="project" value="UniProtKB-KW"/>
</dbReference>
<evidence type="ECO:0000256" key="11">
    <source>
        <dbReference type="SAM" id="Phobius"/>
    </source>
</evidence>
<sequence>MTGDSETFPRHDTLGRTRTQTAGDESEQYVTRITTNYGGLVNDAAAATSAEHRMSIGDALRLYPKAVGWSILLSTAVVMEGYDTNLLGSFYGYPQFQMKYGQPVGDGTYQVTAPWQSGLSNGAQVGEILGLFINGIVSERYGYRKVMMVSLIAVIGFIFINFFAPSVEVLLVGEILCGIPWGVFQTLTTAYAAEVCPVALRAYLTTYVNLCWVIGQIISSGILRGLLGRTDEWAYRIPFAIQWVWPVFICTGVFFAPESPWWLVRHGRVADAETALRRLTRTGTGVAFDASATVAMMIHTNELEKSIVAGTSYIDCFRGYDLRRTEIGAVVWAIQNLCGNVFMGYSTYFFEQAGLSTSFSYDFSIIMYAVGMIGTISSWFMMGWFGRRTLYLAGLGAMCILMFIVGFLALSDSNGAKWALASMVIVYTFLYDSTVGPVCYSLVAEIPSTRLRAKSIVISRNVYNIVGIVVSILAPYMFNPTAWNWRGKAGFFWGGSCLVCFIYCFFRLPEPKGRTYGELDILFERKIPARKFKSTVVDQFHGDAKSAGFEPPMHV</sequence>
<feature type="compositionally biased region" description="Polar residues" evidence="10">
    <location>
        <begin position="16"/>
        <end position="27"/>
    </location>
</feature>
<accession>A0A165JT63</accession>
<dbReference type="InterPro" id="IPR036259">
    <property type="entry name" value="MFS_trans_sf"/>
</dbReference>
<feature type="transmembrane region" description="Helical" evidence="11">
    <location>
        <begin position="170"/>
        <end position="192"/>
    </location>
</feature>
<dbReference type="GO" id="GO:0016020">
    <property type="term" value="C:membrane"/>
    <property type="evidence" value="ECO:0007669"/>
    <property type="project" value="UniProtKB-SubCell"/>
</dbReference>
<evidence type="ECO:0000259" key="12">
    <source>
        <dbReference type="PROSITE" id="PS50850"/>
    </source>
</evidence>
<keyword evidence="6 11" id="KW-0472">Membrane</keyword>
<dbReference type="InParanoid" id="A0A165JT63"/>
<dbReference type="InterPro" id="IPR020846">
    <property type="entry name" value="MFS_dom"/>
</dbReference>
<dbReference type="EMBL" id="KV423918">
    <property type="protein sequence ID" value="KZT62238.1"/>
    <property type="molecule type" value="Genomic_DNA"/>
</dbReference>
<dbReference type="InterPro" id="IPR005828">
    <property type="entry name" value="MFS_sugar_transport-like"/>
</dbReference>
<organism evidence="13 14">
    <name type="scientific">Calocera cornea HHB12733</name>
    <dbReference type="NCBI Taxonomy" id="1353952"/>
    <lineage>
        <taxon>Eukaryota</taxon>
        <taxon>Fungi</taxon>
        <taxon>Dikarya</taxon>
        <taxon>Basidiomycota</taxon>
        <taxon>Agaricomycotina</taxon>
        <taxon>Dacrymycetes</taxon>
        <taxon>Dacrymycetales</taxon>
        <taxon>Dacrymycetaceae</taxon>
        <taxon>Calocera</taxon>
    </lineage>
</organism>
<evidence type="ECO:0000256" key="2">
    <source>
        <dbReference type="ARBA" id="ARBA00010992"/>
    </source>
</evidence>
<feature type="transmembrane region" description="Helical" evidence="11">
    <location>
        <begin position="365"/>
        <end position="385"/>
    </location>
</feature>
<feature type="transmembrane region" description="Helical" evidence="11">
    <location>
        <begin position="461"/>
        <end position="478"/>
    </location>
</feature>
<evidence type="ECO:0000256" key="3">
    <source>
        <dbReference type="ARBA" id="ARBA00022448"/>
    </source>
</evidence>
<dbReference type="OrthoDB" id="6612291at2759"/>
<feature type="transmembrane region" description="Helical" evidence="11">
    <location>
        <begin position="416"/>
        <end position="440"/>
    </location>
</feature>
<gene>
    <name evidence="13" type="ORF">CALCODRAFT_426635</name>
</gene>
<dbReference type="PROSITE" id="PS00217">
    <property type="entry name" value="SUGAR_TRANSPORT_2"/>
    <property type="match status" value="1"/>
</dbReference>
<feature type="transmembrane region" description="Helical" evidence="11">
    <location>
        <begin position="327"/>
        <end position="345"/>
    </location>
</feature>
<dbReference type="AlphaFoldDB" id="A0A165JT63"/>
<protein>
    <submittedName>
        <fullName evidence="13">Putative sugar transporter</fullName>
    </submittedName>
</protein>
<dbReference type="InterPro" id="IPR005829">
    <property type="entry name" value="Sugar_transporter_CS"/>
</dbReference>
<dbReference type="Gene3D" id="1.20.1250.20">
    <property type="entry name" value="MFS general substrate transporter like domains"/>
    <property type="match status" value="1"/>
</dbReference>